<evidence type="ECO:0000313" key="2">
    <source>
        <dbReference type="Proteomes" id="UP000033546"/>
    </source>
</evidence>
<dbReference type="EMBL" id="LANU01000003">
    <property type="protein sequence ID" value="KJV63338.1"/>
    <property type="molecule type" value="Genomic_DNA"/>
</dbReference>
<protein>
    <submittedName>
        <fullName evidence="1">Uncharacterized protein</fullName>
    </submittedName>
</protein>
<accession>A0A0F3N5G8</accession>
<name>A0A0F3N5G8_9RICK</name>
<sequence>MNFNTNGNLLYKQNVIVSLRQGIKNTSKITTFSKVNLTIPNMDSNFSII</sequence>
<evidence type="ECO:0000313" key="1">
    <source>
        <dbReference type="EMBL" id="KJV63338.1"/>
    </source>
</evidence>
<organism evidence="1 2">
    <name type="scientific">Ehrlichia cf. muris str. EmCRT</name>
    <dbReference type="NCBI Taxonomy" id="1359167"/>
    <lineage>
        <taxon>Bacteria</taxon>
        <taxon>Pseudomonadati</taxon>
        <taxon>Pseudomonadota</taxon>
        <taxon>Alphaproteobacteria</taxon>
        <taxon>Rickettsiales</taxon>
        <taxon>Anaplasmataceae</taxon>
        <taxon>Ehrlichia</taxon>
    </lineage>
</organism>
<reference evidence="1 2" key="1">
    <citation type="submission" date="2015-02" db="EMBL/GenBank/DDBJ databases">
        <title>Genome Sequencing of Rickettsiales.</title>
        <authorList>
            <person name="Daugherty S.C."/>
            <person name="Su Q."/>
            <person name="Abolude K."/>
            <person name="Beier-Sexton M."/>
            <person name="Carlyon J.A."/>
            <person name="Carter R."/>
            <person name="Day N.P."/>
            <person name="Dumler S.J."/>
            <person name="Dyachenko V."/>
            <person name="Godinez A."/>
            <person name="Kurtti T.J."/>
            <person name="Lichay M."/>
            <person name="Mullins K.E."/>
            <person name="Ott S."/>
            <person name="Pappas-Brown V."/>
            <person name="Paris D.H."/>
            <person name="Patel P."/>
            <person name="Richards A.L."/>
            <person name="Sadzewicz L."/>
            <person name="Sears K."/>
            <person name="Seidman D."/>
            <person name="Sengamalay N."/>
            <person name="Stenos J."/>
            <person name="Tallon L.J."/>
            <person name="Vincent G."/>
            <person name="Fraser C.M."/>
            <person name="Munderloh U."/>
            <person name="Dunning-Hotopp J.C."/>
        </authorList>
    </citation>
    <scope>NUCLEOTIDE SEQUENCE [LARGE SCALE GENOMIC DNA]</scope>
    <source>
        <strain evidence="1 2">EmCRT</strain>
    </source>
</reference>
<gene>
    <name evidence="1" type="ORF">EMUCRT_0790</name>
</gene>
<dbReference type="Proteomes" id="UP000033546">
    <property type="component" value="Unassembled WGS sequence"/>
</dbReference>
<proteinExistence type="predicted"/>
<dbReference type="AlphaFoldDB" id="A0A0F3N5G8"/>
<dbReference type="PATRIC" id="fig|1359167.3.peg.759"/>
<comment type="caution">
    <text evidence="1">The sequence shown here is derived from an EMBL/GenBank/DDBJ whole genome shotgun (WGS) entry which is preliminary data.</text>
</comment>